<dbReference type="GO" id="GO:0032259">
    <property type="term" value="P:methylation"/>
    <property type="evidence" value="ECO:0007669"/>
    <property type="project" value="UniProtKB-KW"/>
</dbReference>
<keyword evidence="5 6" id="KW-0949">S-adenosyl-L-methionine</keyword>
<feature type="compositionally biased region" description="Polar residues" evidence="7">
    <location>
        <begin position="21"/>
        <end position="36"/>
    </location>
</feature>
<dbReference type="Proteomes" id="UP001217044">
    <property type="component" value="Chromosome"/>
</dbReference>
<feature type="binding site" evidence="6">
    <location>
        <position position="142"/>
    </location>
    <ligand>
        <name>S-adenosyl-L-methionine</name>
        <dbReference type="ChEBI" id="CHEBI:59789"/>
    </ligand>
</feature>
<feature type="binding site" evidence="6">
    <location>
        <position position="97"/>
    </location>
    <ligand>
        <name>S-adenosyl-L-methionine</name>
        <dbReference type="ChEBI" id="CHEBI:59789"/>
    </ligand>
</feature>
<evidence type="ECO:0000256" key="5">
    <source>
        <dbReference type="ARBA" id="ARBA00022691"/>
    </source>
</evidence>
<reference evidence="8 9" key="1">
    <citation type="submission" date="2022-12" db="EMBL/GenBank/DDBJ databases">
        <title>Genome Sequence of Deinococcus aquaticus Type Strain PB314.</title>
        <authorList>
            <person name="Albert C."/>
            <person name="Hill J."/>
            <person name="Boren L."/>
            <person name="Scholz-Ng S."/>
            <person name="Fatema N."/>
            <person name="Grosso R."/>
            <person name="Soboslay E."/>
            <person name="Tuohy J."/>
        </authorList>
    </citation>
    <scope>NUCLEOTIDE SEQUENCE [LARGE SCALE GENOMIC DNA]</scope>
    <source>
        <strain evidence="8 9">PB-314</strain>
    </source>
</reference>
<feature type="binding site" evidence="6">
    <location>
        <position position="149"/>
    </location>
    <ligand>
        <name>S-adenosyl-L-methionine</name>
        <dbReference type="ChEBI" id="CHEBI:59789"/>
    </ligand>
</feature>
<evidence type="ECO:0000256" key="2">
    <source>
        <dbReference type="ARBA" id="ARBA00022552"/>
    </source>
</evidence>
<accession>A0ABY7V068</accession>
<keyword evidence="4 6" id="KW-0808">Transferase</keyword>
<dbReference type="Pfam" id="PF01795">
    <property type="entry name" value="Methyltransf_5"/>
    <property type="match status" value="1"/>
</dbReference>
<dbReference type="RefSeq" id="WP_273987470.1">
    <property type="nucleotide sequence ID" value="NZ_BAABQT010000021.1"/>
</dbReference>
<dbReference type="PANTHER" id="PTHR11265">
    <property type="entry name" value="S-ADENOSYL-METHYLTRANSFERASE MRAW"/>
    <property type="match status" value="1"/>
</dbReference>
<dbReference type="SUPFAM" id="SSF53335">
    <property type="entry name" value="S-adenosyl-L-methionine-dependent methyltransferases"/>
    <property type="match status" value="1"/>
</dbReference>
<dbReference type="PANTHER" id="PTHR11265:SF0">
    <property type="entry name" value="12S RRNA N4-METHYLCYTIDINE METHYLTRANSFERASE"/>
    <property type="match status" value="1"/>
</dbReference>
<protein>
    <recommendedName>
        <fullName evidence="6">Ribosomal RNA small subunit methyltransferase H</fullName>
        <ecNumber evidence="6">2.1.1.199</ecNumber>
    </recommendedName>
    <alternativeName>
        <fullName evidence="6">16S rRNA m(4)C1402 methyltransferase</fullName>
    </alternativeName>
    <alternativeName>
        <fullName evidence="6">rRNA (cytosine-N(4)-)-methyltransferase RsmH</fullName>
    </alternativeName>
</protein>
<evidence type="ECO:0000256" key="1">
    <source>
        <dbReference type="ARBA" id="ARBA00010396"/>
    </source>
</evidence>
<dbReference type="InterPro" id="IPR023397">
    <property type="entry name" value="SAM-dep_MeTrfase_MraW_recog"/>
</dbReference>
<comment type="similarity">
    <text evidence="1 6">Belongs to the methyltransferase superfamily. RsmH family.</text>
</comment>
<dbReference type="GO" id="GO:0008168">
    <property type="term" value="F:methyltransferase activity"/>
    <property type="evidence" value="ECO:0007669"/>
    <property type="project" value="UniProtKB-KW"/>
</dbReference>
<organism evidence="8 9">
    <name type="scientific">Deinococcus aquaticus</name>
    <dbReference type="NCBI Taxonomy" id="328692"/>
    <lineage>
        <taxon>Bacteria</taxon>
        <taxon>Thermotogati</taxon>
        <taxon>Deinococcota</taxon>
        <taxon>Deinococci</taxon>
        <taxon>Deinococcales</taxon>
        <taxon>Deinococcaceae</taxon>
        <taxon>Deinococcus</taxon>
    </lineage>
</organism>
<proteinExistence type="inferred from homology"/>
<dbReference type="SUPFAM" id="SSF81799">
    <property type="entry name" value="Putative methyltransferase TM0872, insert domain"/>
    <property type="match status" value="1"/>
</dbReference>
<comment type="function">
    <text evidence="6">Specifically methylates the N4 position of cytidine in position 1402 (C1402) of 16S rRNA.</text>
</comment>
<dbReference type="NCBIfam" id="TIGR00006">
    <property type="entry name" value="16S rRNA (cytosine(1402)-N(4))-methyltransferase RsmH"/>
    <property type="match status" value="1"/>
</dbReference>
<name>A0ABY7V068_9DEIO</name>
<sequence>MNPDTEHPNFPDRTDGPSESGPLNSDLLTANLSADPSLTDPDAPDAAGAFSHVPVLADEVTEALAPAPGKVFVDGTLGGAGHTGLLLATGATVYGIDQDPFALNRARAANHPGLHVLEGNYRDMVSLLAGAGVTQVDGILLDIGVSSFQLDDGGRGFSYHTEAPLDMRMSQSGETAADVVNEYDEEDIAAIIYEYGEDRLSRRIARGIVYAREKAPIETTVQLAEIVKRAYPGFSKGIHPARRTFQALRIHVNDELGALRDGLQAAETLLAPSGRLAVISFHSLEDRIVKRFLLGSQVLSPLTKRPVIASESEQAVNPRARSAKLRSAVRVDGGQDA</sequence>
<feature type="region of interest" description="Disordered" evidence="7">
    <location>
        <begin position="1"/>
        <end position="46"/>
    </location>
</feature>
<comment type="subcellular location">
    <subcellularLocation>
        <location evidence="6">Cytoplasm</location>
    </subcellularLocation>
</comment>
<dbReference type="EC" id="2.1.1.199" evidence="6"/>
<evidence type="ECO:0000256" key="6">
    <source>
        <dbReference type="HAMAP-Rule" id="MF_01007"/>
    </source>
</evidence>
<keyword evidence="2 6" id="KW-0698">rRNA processing</keyword>
<dbReference type="InterPro" id="IPR029063">
    <property type="entry name" value="SAM-dependent_MTases_sf"/>
</dbReference>
<feature type="compositionally biased region" description="Basic and acidic residues" evidence="7">
    <location>
        <begin position="1"/>
        <end position="16"/>
    </location>
</feature>
<evidence type="ECO:0000256" key="3">
    <source>
        <dbReference type="ARBA" id="ARBA00022603"/>
    </source>
</evidence>
<keyword evidence="3 6" id="KW-0489">Methyltransferase</keyword>
<evidence type="ECO:0000256" key="7">
    <source>
        <dbReference type="SAM" id="MobiDB-lite"/>
    </source>
</evidence>
<gene>
    <name evidence="6 8" type="primary">rsmH</name>
    <name evidence="8" type="ORF">M8445_09175</name>
</gene>
<keyword evidence="9" id="KW-1185">Reference proteome</keyword>
<dbReference type="InterPro" id="IPR002903">
    <property type="entry name" value="RsmH"/>
</dbReference>
<dbReference type="EMBL" id="CP115165">
    <property type="protein sequence ID" value="WDA57533.1"/>
    <property type="molecule type" value="Genomic_DNA"/>
</dbReference>
<comment type="catalytic activity">
    <reaction evidence="6">
        <text>cytidine(1402) in 16S rRNA + S-adenosyl-L-methionine = N(4)-methylcytidine(1402) in 16S rRNA + S-adenosyl-L-homocysteine + H(+)</text>
        <dbReference type="Rhea" id="RHEA:42928"/>
        <dbReference type="Rhea" id="RHEA-COMP:10286"/>
        <dbReference type="Rhea" id="RHEA-COMP:10287"/>
        <dbReference type="ChEBI" id="CHEBI:15378"/>
        <dbReference type="ChEBI" id="CHEBI:57856"/>
        <dbReference type="ChEBI" id="CHEBI:59789"/>
        <dbReference type="ChEBI" id="CHEBI:74506"/>
        <dbReference type="ChEBI" id="CHEBI:82748"/>
        <dbReference type="EC" id="2.1.1.199"/>
    </reaction>
</comment>
<evidence type="ECO:0000313" key="8">
    <source>
        <dbReference type="EMBL" id="WDA57533.1"/>
    </source>
</evidence>
<dbReference type="PIRSF" id="PIRSF004486">
    <property type="entry name" value="MraW"/>
    <property type="match status" value="1"/>
</dbReference>
<dbReference type="HAMAP" id="MF_01007">
    <property type="entry name" value="16SrRNA_methyltr_H"/>
    <property type="match status" value="1"/>
</dbReference>
<keyword evidence="6" id="KW-0963">Cytoplasm</keyword>
<feature type="binding site" evidence="6">
    <location>
        <begin position="80"/>
        <end position="82"/>
    </location>
    <ligand>
        <name>S-adenosyl-L-methionine</name>
        <dbReference type="ChEBI" id="CHEBI:59789"/>
    </ligand>
</feature>
<feature type="binding site" evidence="6">
    <location>
        <position position="121"/>
    </location>
    <ligand>
        <name>S-adenosyl-L-methionine</name>
        <dbReference type="ChEBI" id="CHEBI:59789"/>
    </ligand>
</feature>
<dbReference type="Gene3D" id="3.40.50.150">
    <property type="entry name" value="Vaccinia Virus protein VP39"/>
    <property type="match status" value="1"/>
</dbReference>
<evidence type="ECO:0000256" key="4">
    <source>
        <dbReference type="ARBA" id="ARBA00022679"/>
    </source>
</evidence>
<evidence type="ECO:0000313" key="9">
    <source>
        <dbReference type="Proteomes" id="UP001217044"/>
    </source>
</evidence>
<dbReference type="Gene3D" id="1.10.150.170">
    <property type="entry name" value="Putative methyltransferase TM0872, insert domain"/>
    <property type="match status" value="1"/>
</dbReference>